<dbReference type="GO" id="GO:0035368">
    <property type="term" value="F:selenocysteine insertion sequence binding"/>
    <property type="evidence" value="ECO:0007669"/>
    <property type="project" value="InterPro"/>
</dbReference>
<feature type="compositionally biased region" description="Low complexity" evidence="2">
    <location>
        <begin position="422"/>
        <end position="436"/>
    </location>
</feature>
<dbReference type="GO" id="GO:0043021">
    <property type="term" value="F:ribonucleoprotein complex binding"/>
    <property type="evidence" value="ECO:0007669"/>
    <property type="project" value="TreeGrafter"/>
</dbReference>
<feature type="region of interest" description="Disordered" evidence="2">
    <location>
        <begin position="479"/>
        <end position="512"/>
    </location>
</feature>
<feature type="compositionally biased region" description="Low complexity" evidence="2">
    <location>
        <begin position="817"/>
        <end position="830"/>
    </location>
</feature>
<dbReference type="SUPFAM" id="SSF55315">
    <property type="entry name" value="L30e-like"/>
    <property type="match status" value="1"/>
</dbReference>
<dbReference type="Proteomes" id="UP001438707">
    <property type="component" value="Unassembled WGS sequence"/>
</dbReference>
<dbReference type="Pfam" id="PF12874">
    <property type="entry name" value="zf-met"/>
    <property type="match status" value="1"/>
</dbReference>
<dbReference type="InterPro" id="IPR040051">
    <property type="entry name" value="SECISBP2"/>
</dbReference>
<feature type="compositionally biased region" description="Polar residues" evidence="2">
    <location>
        <begin position="1277"/>
        <end position="1300"/>
    </location>
</feature>
<comment type="caution">
    <text evidence="4">The sequence shown here is derived from an EMBL/GenBank/DDBJ whole genome shotgun (WGS) entry which is preliminary data.</text>
</comment>
<proteinExistence type="predicted"/>
<feature type="compositionally biased region" description="Polar residues" evidence="2">
    <location>
        <begin position="85"/>
        <end position="94"/>
    </location>
</feature>
<dbReference type="GO" id="GO:0008270">
    <property type="term" value="F:zinc ion binding"/>
    <property type="evidence" value="ECO:0007669"/>
    <property type="project" value="UniProtKB-KW"/>
</dbReference>
<feature type="region of interest" description="Disordered" evidence="2">
    <location>
        <begin position="550"/>
        <end position="582"/>
    </location>
</feature>
<feature type="compositionally biased region" description="Low complexity" evidence="2">
    <location>
        <begin position="367"/>
        <end position="380"/>
    </location>
</feature>
<feature type="region of interest" description="Disordered" evidence="2">
    <location>
        <begin position="80"/>
        <end position="104"/>
    </location>
</feature>
<dbReference type="GO" id="GO:0005739">
    <property type="term" value="C:mitochondrion"/>
    <property type="evidence" value="ECO:0007669"/>
    <property type="project" value="TreeGrafter"/>
</dbReference>
<dbReference type="Pfam" id="PF01248">
    <property type="entry name" value="Ribosomal_L7Ae"/>
    <property type="match status" value="1"/>
</dbReference>
<dbReference type="SUPFAM" id="SSF57667">
    <property type="entry name" value="beta-beta-alpha zinc fingers"/>
    <property type="match status" value="1"/>
</dbReference>
<feature type="region of interest" description="Disordered" evidence="2">
    <location>
        <begin position="1159"/>
        <end position="1193"/>
    </location>
</feature>
<dbReference type="Gene3D" id="3.30.160.60">
    <property type="entry name" value="Classic Zinc Finger"/>
    <property type="match status" value="1"/>
</dbReference>
<dbReference type="PANTHER" id="PTHR13284">
    <property type="entry name" value="GH01354P"/>
    <property type="match status" value="1"/>
</dbReference>
<feature type="region of interest" description="Disordered" evidence="2">
    <location>
        <begin position="817"/>
        <end position="856"/>
    </location>
</feature>
<dbReference type="PANTHER" id="PTHR13284:SF4">
    <property type="entry name" value="C2H2-TYPE DOMAIN-CONTAINING PROTEIN"/>
    <property type="match status" value="1"/>
</dbReference>
<feature type="compositionally biased region" description="Pro residues" evidence="2">
    <location>
        <begin position="483"/>
        <end position="495"/>
    </location>
</feature>
<evidence type="ECO:0000256" key="2">
    <source>
        <dbReference type="SAM" id="MobiDB-lite"/>
    </source>
</evidence>
<sequence>MDVMQQAQKSRVDALSGKLRCLSCGRVCTSYAVLAQHLKDKHDGVNSTDLQDTPSASVAGSSESGGGFSLGDMLARKLEAASKRTPASTPSSSGGRARESLPANISGPQDIRALLKEFKSRAHFSAAMRGHIASSKNKKMSRLKRIIVRERAEKAVAVASQAASQATASAAAAKQAHADLVRDMQERAQASSFQMSNHMPGSLQTEVMKMAVAEAERRLAEADRLEAAARAALDTRLREREKLYTARVRQSDSAPNLPPGRPVAAHSIEEASKGDAVQPMLAPGSPVSGASERVEAGSSDNGSVATFGGAMGAWLDSSTHRVLGSVPEIEEDEETSDDDLGPDGWDDVLSAWMGSAGLPDVWSSAAAPSHAASTTSSQSPARHKSPMTPTVDCETSTPARGTPGKPPVGPSPGRSSLEKKPAAAATQPPAWLQDASSSDEDEPPPAVEPPVTSPQASISNQQDPCRKSLTELLDALPQQHAQPTPPIGMQNPPPGAQVSAPAPTFPQSEGHSLFHNQLLGTPVQSQNHRGTSAPAGLGFDIRELLRTQVFDPSPKPSWGQPDLGQHNSASSSNCPPMQQPHAFANGAECQHRTGSLSALPTANVGSHFEMPTGLGLRAPSLPGTAYSHAGSSSIDAGANVDELEALGQRHLSWDTATRTFQASLAGVLRGHMDASTLDGNSLGSRDSRRLLEGLMSVQADLANGGTPLAMPQSDMRMAQNLLAAQAELQNGLADMGMIHPDMGMAHSDLGMPQQAGLGMAPGNPSGLRISPGNLLGAQTLSGSCSGSSSNNDIYSGPVRSGTLPADLSGLMQTLLRSSSNHSNQQSFQQQLHAGPLARHSSIGQLPSAGSHMHPNQLPMGRSLDTYMHTAGDVRAWLRHSTAGLGSHDHGRYIGRAPDLNQQGTMQGQLDGGLETFSDSFRKTCNVCQVTCTAHENFQQHLDSRKHQRNAASAAAAEVDLRQAAAAAAAAQLGQQLPGQHSSSASPGPNLQFDPADLPGQDAGGAATYMGPEANCRTYCCQVITADLNKVVVELLQSLLYWQERARALHPAKAKQKKRLVSGLREVAKAVRSKRARVVIVAPNIEHIQTEGGLDDLLTSILSQAEELGIPVVFALSRKKLGQVFGCRKKMSAIAVLDYSSAEAMHKRMTALAAAGREDWQQHRAKGLEPPPPADDTINLEDSVSPAPDQQRASATTGLLNRDTSVEWAAQPAAASNPTDLHFSQQQQQQQALQSAAVCTNPPPQLSNHPPAAIGQQTPHFHPHPPPFDTPIGCPSSKGAQQFPLTRNPSPSPRNGDSRNGYTPGPYAIGHYPEGPTASPSFSGGANGAGRQPSASPGYRHGNQHGPDSWTGHNGSENQAFQGPPPGPVPSPSIPYAFMMPGSYPMQGMWGASGAMGSMQNVLLGQGQQDPQASAPGMAFGMPYGHVSMAYSYHPYNTPPPAMLYSQAMGPAGLNPYAMPPSPRQPPTHSRNAKLRPGAVPFQPGYWSQGMAWQ</sequence>
<dbReference type="InterPro" id="IPR036236">
    <property type="entry name" value="Znf_C2H2_sf"/>
</dbReference>
<organism evidence="4 5">
    <name type="scientific">Apatococcus lobatus</name>
    <dbReference type="NCBI Taxonomy" id="904363"/>
    <lineage>
        <taxon>Eukaryota</taxon>
        <taxon>Viridiplantae</taxon>
        <taxon>Chlorophyta</taxon>
        <taxon>core chlorophytes</taxon>
        <taxon>Trebouxiophyceae</taxon>
        <taxon>Chlorellales</taxon>
        <taxon>Chlorellaceae</taxon>
        <taxon>Apatococcus</taxon>
    </lineage>
</organism>
<dbReference type="InterPro" id="IPR013087">
    <property type="entry name" value="Znf_C2H2_type"/>
</dbReference>
<dbReference type="PROSITE" id="PS00028">
    <property type="entry name" value="ZINC_FINGER_C2H2_1"/>
    <property type="match status" value="1"/>
</dbReference>
<evidence type="ECO:0000313" key="4">
    <source>
        <dbReference type="EMBL" id="KAK9818831.1"/>
    </source>
</evidence>
<feature type="region of interest" description="Disordered" evidence="2">
    <location>
        <begin position="1211"/>
        <end position="1373"/>
    </location>
</feature>
<feature type="region of interest" description="Disordered" evidence="2">
    <location>
        <begin position="43"/>
        <end position="67"/>
    </location>
</feature>
<accession>A0AAW1PYQ0</accession>
<feature type="compositionally biased region" description="Polar residues" evidence="2">
    <location>
        <begin position="1350"/>
        <end position="1360"/>
    </location>
</feature>
<dbReference type="GO" id="GO:0003730">
    <property type="term" value="F:mRNA 3'-UTR binding"/>
    <property type="evidence" value="ECO:0007669"/>
    <property type="project" value="TreeGrafter"/>
</dbReference>
<evidence type="ECO:0000256" key="1">
    <source>
        <dbReference type="PROSITE-ProRule" id="PRU00042"/>
    </source>
</evidence>
<feature type="compositionally biased region" description="Polar residues" evidence="2">
    <location>
        <begin position="45"/>
        <end position="54"/>
    </location>
</feature>
<feature type="region of interest" description="Disordered" evidence="2">
    <location>
        <begin position="1459"/>
        <end position="1478"/>
    </location>
</feature>
<feature type="compositionally biased region" description="Polar residues" evidence="2">
    <location>
        <begin position="565"/>
        <end position="576"/>
    </location>
</feature>
<dbReference type="InterPro" id="IPR004038">
    <property type="entry name" value="Ribosomal_eL8/eL30/eS12/Gad45"/>
</dbReference>
<feature type="compositionally biased region" description="Pro residues" evidence="2">
    <location>
        <begin position="1362"/>
        <end position="1372"/>
    </location>
</feature>
<keyword evidence="1" id="KW-0479">Metal-binding</keyword>
<dbReference type="GO" id="GO:1990904">
    <property type="term" value="C:ribonucleoprotein complex"/>
    <property type="evidence" value="ECO:0007669"/>
    <property type="project" value="TreeGrafter"/>
</dbReference>
<gene>
    <name evidence="4" type="ORF">WJX74_008862</name>
</gene>
<keyword evidence="1" id="KW-0863">Zinc-finger</keyword>
<feature type="compositionally biased region" description="Polar residues" evidence="2">
    <location>
        <begin position="453"/>
        <end position="463"/>
    </location>
</feature>
<feature type="region of interest" description="Disordered" evidence="2">
    <location>
        <begin position="367"/>
        <end position="464"/>
    </location>
</feature>
<dbReference type="EMBL" id="JALJOS010000054">
    <property type="protein sequence ID" value="KAK9818831.1"/>
    <property type="molecule type" value="Genomic_DNA"/>
</dbReference>
<keyword evidence="1" id="KW-0862">Zinc</keyword>
<dbReference type="PROSITE" id="PS50157">
    <property type="entry name" value="ZINC_FINGER_C2H2_2"/>
    <property type="match status" value="1"/>
</dbReference>
<evidence type="ECO:0000259" key="3">
    <source>
        <dbReference type="PROSITE" id="PS50157"/>
    </source>
</evidence>
<feature type="region of interest" description="Disordered" evidence="2">
    <location>
        <begin position="273"/>
        <end position="303"/>
    </location>
</feature>
<dbReference type="SMART" id="SM00355">
    <property type="entry name" value="ZnF_C2H2"/>
    <property type="match status" value="2"/>
</dbReference>
<feature type="region of interest" description="Disordered" evidence="2">
    <location>
        <begin position="971"/>
        <end position="1004"/>
    </location>
</feature>
<feature type="domain" description="C2H2-type" evidence="3">
    <location>
        <begin position="19"/>
        <end position="47"/>
    </location>
</feature>
<dbReference type="Gene3D" id="3.30.1330.30">
    <property type="match status" value="1"/>
</dbReference>
<feature type="compositionally biased region" description="Polar residues" evidence="2">
    <location>
        <begin position="1213"/>
        <end position="1222"/>
    </location>
</feature>
<reference evidence="4 5" key="1">
    <citation type="journal article" date="2024" name="Nat. Commun.">
        <title>Phylogenomics reveals the evolutionary origins of lichenization in chlorophyte algae.</title>
        <authorList>
            <person name="Puginier C."/>
            <person name="Libourel C."/>
            <person name="Otte J."/>
            <person name="Skaloud P."/>
            <person name="Haon M."/>
            <person name="Grisel S."/>
            <person name="Petersen M."/>
            <person name="Berrin J.G."/>
            <person name="Delaux P.M."/>
            <person name="Dal Grande F."/>
            <person name="Keller J."/>
        </authorList>
    </citation>
    <scope>NUCLEOTIDE SEQUENCE [LARGE SCALE GENOMIC DNA]</scope>
    <source>
        <strain evidence="4 5">SAG 2145</strain>
    </source>
</reference>
<protein>
    <recommendedName>
        <fullName evidence="3">C2H2-type domain-containing protein</fullName>
    </recommendedName>
</protein>
<name>A0AAW1PYQ0_9CHLO</name>
<keyword evidence="5" id="KW-1185">Reference proteome</keyword>
<feature type="compositionally biased region" description="Polar residues" evidence="2">
    <location>
        <begin position="977"/>
        <end position="988"/>
    </location>
</feature>
<feature type="compositionally biased region" description="Low complexity" evidence="2">
    <location>
        <begin position="1223"/>
        <end position="1236"/>
    </location>
</feature>
<dbReference type="InterPro" id="IPR029064">
    <property type="entry name" value="Ribosomal_eL30-like_sf"/>
</dbReference>
<evidence type="ECO:0000313" key="5">
    <source>
        <dbReference type="Proteomes" id="UP001438707"/>
    </source>
</evidence>